<dbReference type="GO" id="GO:0005344">
    <property type="term" value="F:oxygen carrier activity"/>
    <property type="evidence" value="ECO:0007669"/>
    <property type="project" value="UniProtKB-KW"/>
</dbReference>
<name>A0A557QXW5_9RHOO</name>
<accession>A0A557QXW5</accession>
<feature type="domain" description="Hemerythrin-like" evidence="5">
    <location>
        <begin position="23"/>
        <end position="123"/>
    </location>
</feature>
<dbReference type="RefSeq" id="WP_144309213.1">
    <property type="nucleotide sequence ID" value="NZ_VMNK01000006.1"/>
</dbReference>
<keyword evidence="3" id="KW-0479">Metal-binding</keyword>
<dbReference type="NCBIfam" id="TIGR02481">
    <property type="entry name" value="hemeryth_dom"/>
    <property type="match status" value="1"/>
</dbReference>
<proteinExistence type="inferred from homology"/>
<gene>
    <name evidence="6" type="ORF">FHP91_08820</name>
</gene>
<dbReference type="GO" id="GO:0046872">
    <property type="term" value="F:metal ion binding"/>
    <property type="evidence" value="ECO:0007669"/>
    <property type="project" value="UniProtKB-KW"/>
</dbReference>
<dbReference type="OrthoDB" id="5296936at2"/>
<sequence length="158" mass="18361">MSETSDKRPAFVVEWRDGFKINVDQVDSEHKHLFTLVKQLDLATVNETLDELLDYVVTHFSNEQQLMENSGYPGFSDHLKLHEAFSSTVADFLSAEDSWDDERIQQLRKFLNKWLIGHIMTHDLRFGNWYREHHGETPAAAVTANKKVGWFDRLLGRG</sequence>
<keyword evidence="2" id="KW-0813">Transport</keyword>
<dbReference type="PANTHER" id="PTHR37164">
    <property type="entry name" value="BACTERIOHEMERYTHRIN"/>
    <property type="match status" value="1"/>
</dbReference>
<dbReference type="InterPro" id="IPR050669">
    <property type="entry name" value="Hemerythrin"/>
</dbReference>
<dbReference type="Pfam" id="PF01814">
    <property type="entry name" value="Hemerythrin"/>
    <property type="match status" value="1"/>
</dbReference>
<comment type="caution">
    <text evidence="6">The sequence shown here is derived from an EMBL/GenBank/DDBJ whole genome shotgun (WGS) entry which is preliminary data.</text>
</comment>
<dbReference type="PROSITE" id="PS00550">
    <property type="entry name" value="HEMERYTHRINS"/>
    <property type="match status" value="1"/>
</dbReference>
<reference evidence="6 7" key="1">
    <citation type="submission" date="2019-07" db="EMBL/GenBank/DDBJ databases">
        <title>The pathways for chlorine oxyanion respiration interact through the shared metabolite chlorate.</title>
        <authorList>
            <person name="Barnum T.P."/>
            <person name="Cheng Y."/>
            <person name="Hill K.A."/>
            <person name="Lucas L.N."/>
            <person name="Carlson H.K."/>
            <person name="Coates J.D."/>
        </authorList>
    </citation>
    <scope>NUCLEOTIDE SEQUENCE [LARGE SCALE GENOMIC DNA]</scope>
    <source>
        <strain evidence="6 7">SFB-3</strain>
    </source>
</reference>
<dbReference type="InterPro" id="IPR012827">
    <property type="entry name" value="Hemerythrin_metal-bd"/>
</dbReference>
<dbReference type="PANTHER" id="PTHR37164:SF1">
    <property type="entry name" value="BACTERIOHEMERYTHRIN"/>
    <property type="match status" value="1"/>
</dbReference>
<dbReference type="InterPro" id="IPR035938">
    <property type="entry name" value="Hemerythrin-like_sf"/>
</dbReference>
<keyword evidence="7" id="KW-1185">Reference proteome</keyword>
<evidence type="ECO:0000313" key="7">
    <source>
        <dbReference type="Proteomes" id="UP000319502"/>
    </source>
</evidence>
<evidence type="ECO:0000256" key="1">
    <source>
        <dbReference type="ARBA" id="ARBA00010587"/>
    </source>
</evidence>
<evidence type="ECO:0000256" key="2">
    <source>
        <dbReference type="ARBA" id="ARBA00022621"/>
    </source>
</evidence>
<organism evidence="6 7">
    <name type="scientific">Denitromonas halophila</name>
    <dbReference type="NCBI Taxonomy" id="1629404"/>
    <lineage>
        <taxon>Bacteria</taxon>
        <taxon>Pseudomonadati</taxon>
        <taxon>Pseudomonadota</taxon>
        <taxon>Betaproteobacteria</taxon>
        <taxon>Rhodocyclales</taxon>
        <taxon>Zoogloeaceae</taxon>
        <taxon>Denitromonas</taxon>
    </lineage>
</organism>
<dbReference type="Gene3D" id="1.20.120.50">
    <property type="entry name" value="Hemerythrin-like"/>
    <property type="match status" value="1"/>
</dbReference>
<dbReference type="SUPFAM" id="SSF47188">
    <property type="entry name" value="Hemerythrin-like"/>
    <property type="match status" value="1"/>
</dbReference>
<protein>
    <submittedName>
        <fullName evidence="6">Bacteriohemerythrin</fullName>
    </submittedName>
</protein>
<keyword evidence="4" id="KW-0408">Iron</keyword>
<dbReference type="CDD" id="cd12107">
    <property type="entry name" value="Hemerythrin"/>
    <property type="match status" value="1"/>
</dbReference>
<evidence type="ECO:0000259" key="5">
    <source>
        <dbReference type="Pfam" id="PF01814"/>
    </source>
</evidence>
<comment type="similarity">
    <text evidence="1">Belongs to the hemerythrin family.</text>
</comment>
<dbReference type="EMBL" id="VMNK01000006">
    <property type="protein sequence ID" value="TVO57758.1"/>
    <property type="molecule type" value="Genomic_DNA"/>
</dbReference>
<dbReference type="NCBIfam" id="NF033749">
    <property type="entry name" value="bact_hemeryth"/>
    <property type="match status" value="1"/>
</dbReference>
<dbReference type="InterPro" id="IPR012312">
    <property type="entry name" value="Hemerythrin-like"/>
</dbReference>
<evidence type="ECO:0000256" key="4">
    <source>
        <dbReference type="ARBA" id="ARBA00023004"/>
    </source>
</evidence>
<keyword evidence="2" id="KW-0561">Oxygen transport</keyword>
<dbReference type="Proteomes" id="UP000319502">
    <property type="component" value="Unassembled WGS sequence"/>
</dbReference>
<dbReference type="AlphaFoldDB" id="A0A557QXW5"/>
<evidence type="ECO:0000256" key="3">
    <source>
        <dbReference type="ARBA" id="ARBA00022723"/>
    </source>
</evidence>
<evidence type="ECO:0000313" key="6">
    <source>
        <dbReference type="EMBL" id="TVO57758.1"/>
    </source>
</evidence>
<dbReference type="InterPro" id="IPR016131">
    <property type="entry name" value="Haemerythrin_Fe_BS"/>
</dbReference>